<keyword evidence="1" id="KW-0067">ATP-binding</keyword>
<evidence type="ECO:0000313" key="2">
    <source>
        <dbReference type="Proteomes" id="UP001199525"/>
    </source>
</evidence>
<proteinExistence type="predicted"/>
<comment type="caution">
    <text evidence="1">The sequence shown here is derived from an EMBL/GenBank/DDBJ whole genome shotgun (WGS) entry which is preliminary data.</text>
</comment>
<dbReference type="RefSeq" id="WP_229486999.1">
    <property type="nucleotide sequence ID" value="NZ_JAIVFQ010000041.1"/>
</dbReference>
<dbReference type="EMBL" id="JAIVFQ010000041">
    <property type="protein sequence ID" value="MCC5602027.1"/>
    <property type="molecule type" value="Genomic_DNA"/>
</dbReference>
<dbReference type="Proteomes" id="UP001199525">
    <property type="component" value="Unassembled WGS sequence"/>
</dbReference>
<keyword evidence="2" id="KW-1185">Reference proteome</keyword>
<dbReference type="GO" id="GO:0005524">
    <property type="term" value="F:ATP binding"/>
    <property type="evidence" value="ECO:0007669"/>
    <property type="project" value="UniProtKB-KW"/>
</dbReference>
<protein>
    <submittedName>
        <fullName evidence="1">ATP-binding protein</fullName>
    </submittedName>
</protein>
<gene>
    <name evidence="1" type="ORF">LC586_23205</name>
</gene>
<name>A0ABS8ICZ6_9NOSO</name>
<keyword evidence="1" id="KW-0547">Nucleotide-binding</keyword>
<organism evidence="1 2">
    <name type="scientific">Nostoc favosum CHAB5714</name>
    <dbReference type="NCBI Taxonomy" id="2780399"/>
    <lineage>
        <taxon>Bacteria</taxon>
        <taxon>Bacillati</taxon>
        <taxon>Cyanobacteriota</taxon>
        <taxon>Cyanophyceae</taxon>
        <taxon>Nostocales</taxon>
        <taxon>Nostocaceae</taxon>
        <taxon>Nostoc</taxon>
        <taxon>Nostoc favosum</taxon>
    </lineage>
</organism>
<accession>A0ABS8ICZ6</accession>
<sequence length="452" mass="52059">MAQDFATLKKIYNVFDPFRPLPAGDAAYVNCQEVRGDGDILVEVGNEILLSDRKTCQLYAGHRGAGKSTELLRLQKNLNDQGCFVVYFAADEEDIEPEDAQYTDILLACTRRLLEALKDANREPLVSWLKSRWDDLKDLLPDVSLEGLEVEKEIPLFAKITAKLRTEPSLRHKIRDRVNPHTQTLILALNQFIEDAKKRLPSQYSQLVVIADNLDRIVPIVQEDGRSNHEHIFLDRSEQLKALNCHLIYTVPISLVYSNRATDLRDIYGSDAQVLPMIMVQTPKNESYQRGINKVQELLQKRVSQIDPKLSISDMFQQPEALQQLCLMSGGHVRNLLLLMKSAIKYTDNLPISTRALQRSISETRIVYRNTVYADEWQALAKVHHSKQIVNDEQHRNLLFNRCILEYRYRDDKEQIQCWYDIHPLIKGIKEFQDAFNDLNPSETQLDETGTD</sequence>
<evidence type="ECO:0000313" key="1">
    <source>
        <dbReference type="EMBL" id="MCC5602027.1"/>
    </source>
</evidence>
<reference evidence="1 2" key="1">
    <citation type="journal article" date="2021" name="Microorganisms">
        <title>Genome Evolution of Filamentous Cyanobacterium Nostoc Species: From Facultative Symbiosis to Free Living.</title>
        <authorList>
            <person name="Huo D."/>
            <person name="Li H."/>
            <person name="Cai F."/>
            <person name="Guo X."/>
            <person name="Qiao Z."/>
            <person name="Wang W."/>
            <person name="Yu G."/>
            <person name="Li R."/>
        </authorList>
    </citation>
    <scope>NUCLEOTIDE SEQUENCE [LARGE SCALE GENOMIC DNA]</scope>
    <source>
        <strain evidence="1 2">CHAB 5714</strain>
    </source>
</reference>